<comment type="caution">
    <text evidence="8">The sequence shown here is derived from an EMBL/GenBank/DDBJ whole genome shotgun (WGS) entry which is preliminary data.</text>
</comment>
<sequence>CAGLHPENNNQDFTSSNPAGYPSQCSLLFYGHHRSPAFLQFALQNNQLSNTITGFSKMTHFAPGHNFGQLTRKVCWQAFGILMIYIVTLPIFPGFVAKNMEFKLIRDFSIKKASQSCISRLLFYPVFTACLHGPEWLEDEVLVAVARFMLSHTKGYLTNVLMILGPKSLPVSEAELSAIVLVVFLGIGLVSGSVLGWFWII</sequence>
<evidence type="ECO:0000256" key="2">
    <source>
        <dbReference type="ARBA" id="ARBA00007965"/>
    </source>
</evidence>
<evidence type="ECO:0000256" key="6">
    <source>
        <dbReference type="ARBA" id="ARBA00023136"/>
    </source>
</evidence>
<keyword evidence="3" id="KW-0813">Transport</keyword>
<proteinExistence type="inferred from homology"/>
<evidence type="ECO:0000256" key="5">
    <source>
        <dbReference type="ARBA" id="ARBA00022989"/>
    </source>
</evidence>
<protein>
    <submittedName>
        <fullName evidence="8">Uncharacterized protein</fullName>
    </submittedName>
</protein>
<dbReference type="InterPro" id="IPR002259">
    <property type="entry name" value="Eqnu_transpt"/>
</dbReference>
<dbReference type="GO" id="GO:0005337">
    <property type="term" value="F:nucleoside transmembrane transporter activity"/>
    <property type="evidence" value="ECO:0007669"/>
    <property type="project" value="InterPro"/>
</dbReference>
<dbReference type="Proteomes" id="UP000593573">
    <property type="component" value="Unassembled WGS sequence"/>
</dbReference>
<dbReference type="GO" id="GO:0005886">
    <property type="term" value="C:plasma membrane"/>
    <property type="evidence" value="ECO:0007669"/>
    <property type="project" value="TreeGrafter"/>
</dbReference>
<keyword evidence="9" id="KW-1185">Reference proteome</keyword>
<dbReference type="AlphaFoldDB" id="A0A7J8VFL5"/>
<comment type="similarity">
    <text evidence="2">Belongs to the SLC29A/ENT transporter (TC 2.A.57) family.</text>
</comment>
<keyword evidence="6 7" id="KW-0472">Membrane</keyword>
<evidence type="ECO:0000313" key="8">
    <source>
        <dbReference type="EMBL" id="MBA0661581.1"/>
    </source>
</evidence>
<gene>
    <name evidence="8" type="ORF">Goklo_005859</name>
</gene>
<dbReference type="PANTHER" id="PTHR10332:SF77">
    <property type="entry name" value="EQUILIBRATIVE NUCLEOTIDE TRANSPORTER 8"/>
    <property type="match status" value="1"/>
</dbReference>
<feature type="transmembrane region" description="Helical" evidence="7">
    <location>
        <begin position="176"/>
        <end position="200"/>
    </location>
</feature>
<evidence type="ECO:0000256" key="1">
    <source>
        <dbReference type="ARBA" id="ARBA00004141"/>
    </source>
</evidence>
<keyword evidence="4 7" id="KW-0812">Transmembrane</keyword>
<evidence type="ECO:0000256" key="3">
    <source>
        <dbReference type="ARBA" id="ARBA00022448"/>
    </source>
</evidence>
<evidence type="ECO:0000256" key="7">
    <source>
        <dbReference type="SAM" id="Phobius"/>
    </source>
</evidence>
<reference evidence="8 9" key="1">
    <citation type="journal article" date="2019" name="Genome Biol. Evol.">
        <title>Insights into the evolution of the New World diploid cottons (Gossypium, subgenus Houzingenia) based on genome sequencing.</title>
        <authorList>
            <person name="Grover C.E."/>
            <person name="Arick M.A. 2nd"/>
            <person name="Thrash A."/>
            <person name="Conover J.L."/>
            <person name="Sanders W.S."/>
            <person name="Peterson D.G."/>
            <person name="Frelichowski J.E."/>
            <person name="Scheffler J.A."/>
            <person name="Scheffler B.E."/>
            <person name="Wendel J.F."/>
        </authorList>
    </citation>
    <scope>NUCLEOTIDE SEQUENCE [LARGE SCALE GENOMIC DNA]</scope>
    <source>
        <strain evidence="8">57</strain>
        <tissue evidence="8">Leaf</tissue>
    </source>
</reference>
<accession>A0A7J8VFL5</accession>
<comment type="subcellular location">
    <subcellularLocation>
        <location evidence="1">Membrane</location>
        <topology evidence="1">Multi-pass membrane protein</topology>
    </subcellularLocation>
</comment>
<feature type="transmembrane region" description="Helical" evidence="7">
    <location>
        <begin position="76"/>
        <end position="96"/>
    </location>
</feature>
<dbReference type="Pfam" id="PF01733">
    <property type="entry name" value="Nucleoside_tran"/>
    <property type="match status" value="1"/>
</dbReference>
<dbReference type="EMBL" id="JABFAB010000010">
    <property type="protein sequence ID" value="MBA0661581.1"/>
    <property type="molecule type" value="Genomic_DNA"/>
</dbReference>
<dbReference type="PANTHER" id="PTHR10332">
    <property type="entry name" value="EQUILIBRATIVE NUCLEOSIDE TRANSPORTER"/>
    <property type="match status" value="1"/>
</dbReference>
<keyword evidence="5 7" id="KW-1133">Transmembrane helix</keyword>
<evidence type="ECO:0000313" key="9">
    <source>
        <dbReference type="Proteomes" id="UP000593573"/>
    </source>
</evidence>
<name>A0A7J8VFL5_9ROSI</name>
<dbReference type="OrthoDB" id="1856718at2759"/>
<organism evidence="8 9">
    <name type="scientific">Gossypium klotzschianum</name>
    <dbReference type="NCBI Taxonomy" id="34286"/>
    <lineage>
        <taxon>Eukaryota</taxon>
        <taxon>Viridiplantae</taxon>
        <taxon>Streptophyta</taxon>
        <taxon>Embryophyta</taxon>
        <taxon>Tracheophyta</taxon>
        <taxon>Spermatophyta</taxon>
        <taxon>Magnoliopsida</taxon>
        <taxon>eudicotyledons</taxon>
        <taxon>Gunneridae</taxon>
        <taxon>Pentapetalae</taxon>
        <taxon>rosids</taxon>
        <taxon>malvids</taxon>
        <taxon>Malvales</taxon>
        <taxon>Malvaceae</taxon>
        <taxon>Malvoideae</taxon>
        <taxon>Gossypium</taxon>
    </lineage>
</organism>
<feature type="non-terminal residue" evidence="8">
    <location>
        <position position="1"/>
    </location>
</feature>
<evidence type="ECO:0000256" key="4">
    <source>
        <dbReference type="ARBA" id="ARBA00022692"/>
    </source>
</evidence>